<dbReference type="PANTHER" id="PTHR43095:SF5">
    <property type="entry name" value="XYLULOSE KINASE"/>
    <property type="match status" value="1"/>
</dbReference>
<organism evidence="13 14">
    <name type="scientific">Anaerosphaera aminiphila DSM 21120</name>
    <dbReference type="NCBI Taxonomy" id="1120995"/>
    <lineage>
        <taxon>Bacteria</taxon>
        <taxon>Bacillati</taxon>
        <taxon>Bacillota</taxon>
        <taxon>Tissierellia</taxon>
        <taxon>Tissierellales</taxon>
        <taxon>Peptoniphilaceae</taxon>
        <taxon>Anaerosphaera</taxon>
    </lineage>
</organism>
<dbReference type="InterPro" id="IPR000577">
    <property type="entry name" value="Carb_kinase_FGGY"/>
</dbReference>
<feature type="binding site" evidence="8">
    <location>
        <begin position="81"/>
        <end position="82"/>
    </location>
    <ligand>
        <name>substrate</name>
    </ligand>
</feature>
<proteinExistence type="inferred from homology"/>
<reference evidence="14" key="1">
    <citation type="submission" date="2016-11" db="EMBL/GenBank/DDBJ databases">
        <authorList>
            <person name="Varghese N."/>
            <person name="Submissions S."/>
        </authorList>
    </citation>
    <scope>NUCLEOTIDE SEQUENCE [LARGE SCALE GENOMIC DNA]</scope>
    <source>
        <strain evidence="14">DSM 21120</strain>
    </source>
</reference>
<dbReference type="GO" id="GO:0042732">
    <property type="term" value="P:D-xylose metabolic process"/>
    <property type="evidence" value="ECO:0007669"/>
    <property type="project" value="UniProtKB-KW"/>
</dbReference>
<dbReference type="PIRSF" id="PIRSF000538">
    <property type="entry name" value="GlpK"/>
    <property type="match status" value="1"/>
</dbReference>
<dbReference type="Pfam" id="PF02782">
    <property type="entry name" value="FGGY_C"/>
    <property type="match status" value="1"/>
</dbReference>
<keyword evidence="5 8" id="KW-0418">Kinase</keyword>
<dbReference type="CDD" id="cd07808">
    <property type="entry name" value="ASKHA_NBD_FGGY_EcXK-like"/>
    <property type="match status" value="1"/>
</dbReference>
<feature type="site" description="Important for activity" evidence="8">
    <location>
        <position position="8"/>
    </location>
</feature>
<dbReference type="STRING" id="1120995.SAMN02745245_00414"/>
<comment type="similarity">
    <text evidence="1 8 9">Belongs to the FGGY kinase family.</text>
</comment>
<keyword evidence="3 8" id="KW-0808">Transferase</keyword>
<comment type="catalytic activity">
    <reaction evidence="8 10">
        <text>D-xylulose + ATP = D-xylulose 5-phosphate + ADP + H(+)</text>
        <dbReference type="Rhea" id="RHEA:10964"/>
        <dbReference type="ChEBI" id="CHEBI:15378"/>
        <dbReference type="ChEBI" id="CHEBI:17140"/>
        <dbReference type="ChEBI" id="CHEBI:30616"/>
        <dbReference type="ChEBI" id="CHEBI:57737"/>
        <dbReference type="ChEBI" id="CHEBI:456216"/>
        <dbReference type="EC" id="2.7.1.17"/>
    </reaction>
</comment>
<evidence type="ECO:0000259" key="11">
    <source>
        <dbReference type="Pfam" id="PF00370"/>
    </source>
</evidence>
<evidence type="ECO:0000256" key="2">
    <source>
        <dbReference type="ARBA" id="ARBA00022629"/>
    </source>
</evidence>
<dbReference type="HAMAP" id="MF_02220">
    <property type="entry name" value="XylB"/>
    <property type="match status" value="1"/>
</dbReference>
<keyword evidence="6 8" id="KW-0067">ATP-binding</keyword>
<keyword evidence="2 8" id="KW-0859">Xylose metabolism</keyword>
<dbReference type="InterPro" id="IPR006000">
    <property type="entry name" value="Xylulokinase"/>
</dbReference>
<evidence type="ECO:0000256" key="3">
    <source>
        <dbReference type="ARBA" id="ARBA00022679"/>
    </source>
</evidence>
<accession>A0A1M5PP84</accession>
<dbReference type="InterPro" id="IPR043129">
    <property type="entry name" value="ATPase_NBD"/>
</dbReference>
<dbReference type="InterPro" id="IPR050406">
    <property type="entry name" value="FGGY_Carb_Kinase"/>
</dbReference>
<dbReference type="PROSITE" id="PS00445">
    <property type="entry name" value="FGGY_KINASES_2"/>
    <property type="match status" value="1"/>
</dbReference>
<evidence type="ECO:0000256" key="5">
    <source>
        <dbReference type="ARBA" id="ARBA00022777"/>
    </source>
</evidence>
<evidence type="ECO:0000256" key="10">
    <source>
        <dbReference type="RuleBase" id="RU364073"/>
    </source>
</evidence>
<dbReference type="GO" id="GO:0005998">
    <property type="term" value="P:xylulose catabolic process"/>
    <property type="evidence" value="ECO:0007669"/>
    <property type="project" value="UniProtKB-UniRule"/>
</dbReference>
<dbReference type="PROSITE" id="PS00933">
    <property type="entry name" value="FGGY_KINASES_1"/>
    <property type="match status" value="1"/>
</dbReference>
<evidence type="ECO:0000313" key="14">
    <source>
        <dbReference type="Proteomes" id="UP000184032"/>
    </source>
</evidence>
<dbReference type="Pfam" id="PF00370">
    <property type="entry name" value="FGGY_N"/>
    <property type="match status" value="1"/>
</dbReference>
<feature type="domain" description="Carbohydrate kinase FGGY C-terminal" evidence="12">
    <location>
        <begin position="257"/>
        <end position="446"/>
    </location>
</feature>
<evidence type="ECO:0000256" key="7">
    <source>
        <dbReference type="ARBA" id="ARBA00023277"/>
    </source>
</evidence>
<dbReference type="RefSeq" id="WP_073183243.1">
    <property type="nucleotide sequence ID" value="NZ_FQXI01000001.1"/>
</dbReference>
<feature type="active site" description="Proton acceptor" evidence="8">
    <location>
        <position position="239"/>
    </location>
</feature>
<sequence>MKYFLGIDLGTSSLKTVLYSEEFKTVATISREYEMIQPHNGWAEQNSTDWIAAVDSTFKELKENHSKELESLMGIGLTGQMHGLVMLDENDNVLRPPILWCDQRTEEECDDINNIFGDEIIKITANPALTGFTLSKILWVQKHEPELYKQCKHILLPKDYLRFYLSGDYATDVSDASGMQILDVPNRTWSKKVCDTFNIDMDMLPKLYESVEPTGYLKENLAEGLGIKHKVTIAAGAGDNAAAAIGCGVVNDGETFATIGTSGVVFTQSDTIRADEKGRIHTFCSAVPNTWHVMGVTQGAGLSVNWFKDNFYKDIEESEIYKKIEEDINKSSIGSNKLIYLPYLMGERTPHLDPNARGAFIGLSAMHEREDLMRAVIEGVTFSLRDCLEIIRHIGLEVDNIYLTGGGANNDSWIKILTDNFNSSIEKIKGDGGTNLGAAILASMACGHYTDLKEVCSKYISYGDKYEVNESNLDEYSKYYDIYQKSYYALKDLYVDLAKI</sequence>
<dbReference type="EC" id="2.7.1.17" evidence="8 10"/>
<evidence type="ECO:0000256" key="8">
    <source>
        <dbReference type="HAMAP-Rule" id="MF_02220"/>
    </source>
</evidence>
<comment type="function">
    <text evidence="8">Catalyzes the phosphorylation of D-xylulose to D-xylulose 5-phosphate.</text>
</comment>
<dbReference type="InterPro" id="IPR018485">
    <property type="entry name" value="FGGY_C"/>
</dbReference>
<feature type="domain" description="Carbohydrate kinase FGGY N-terminal" evidence="11">
    <location>
        <begin position="3"/>
        <end position="246"/>
    </location>
</feature>
<keyword evidence="7 8" id="KW-0119">Carbohydrate metabolism</keyword>
<evidence type="ECO:0000259" key="12">
    <source>
        <dbReference type="Pfam" id="PF02782"/>
    </source>
</evidence>
<evidence type="ECO:0000256" key="6">
    <source>
        <dbReference type="ARBA" id="ARBA00022840"/>
    </source>
</evidence>
<protein>
    <recommendedName>
        <fullName evidence="8 10">Xylulose kinase</fullName>
        <shortName evidence="8 10">Xylulokinase</shortName>
        <ecNumber evidence="8 10">2.7.1.17</ecNumber>
    </recommendedName>
</protein>
<dbReference type="OrthoDB" id="9805576at2"/>
<dbReference type="SUPFAM" id="SSF53067">
    <property type="entry name" value="Actin-like ATPase domain"/>
    <property type="match status" value="2"/>
</dbReference>
<evidence type="ECO:0000256" key="4">
    <source>
        <dbReference type="ARBA" id="ARBA00022741"/>
    </source>
</evidence>
<dbReference type="EMBL" id="FQXI01000001">
    <property type="protein sequence ID" value="SHH03645.1"/>
    <property type="molecule type" value="Genomic_DNA"/>
</dbReference>
<dbReference type="AlphaFoldDB" id="A0A1M5PP84"/>
<gene>
    <name evidence="8 10" type="primary">xylB</name>
    <name evidence="13" type="ORF">SAMN02745245_00414</name>
</gene>
<dbReference type="NCBIfam" id="TIGR01312">
    <property type="entry name" value="XylB"/>
    <property type="match status" value="1"/>
</dbReference>
<evidence type="ECO:0000256" key="1">
    <source>
        <dbReference type="ARBA" id="ARBA00009156"/>
    </source>
</evidence>
<dbReference type="GO" id="GO:0004856">
    <property type="term" value="F:D-xylulokinase activity"/>
    <property type="evidence" value="ECO:0007669"/>
    <property type="project" value="UniProtKB-UniRule"/>
</dbReference>
<dbReference type="GO" id="GO:0005524">
    <property type="term" value="F:ATP binding"/>
    <property type="evidence" value="ECO:0007669"/>
    <property type="project" value="UniProtKB-UniRule"/>
</dbReference>
<evidence type="ECO:0000313" key="13">
    <source>
        <dbReference type="EMBL" id="SHH03645.1"/>
    </source>
</evidence>
<dbReference type="Gene3D" id="3.30.420.40">
    <property type="match status" value="2"/>
</dbReference>
<dbReference type="PANTHER" id="PTHR43095">
    <property type="entry name" value="SUGAR KINASE"/>
    <property type="match status" value="1"/>
</dbReference>
<keyword evidence="14" id="KW-1185">Reference proteome</keyword>
<dbReference type="Proteomes" id="UP000184032">
    <property type="component" value="Unassembled WGS sequence"/>
</dbReference>
<keyword evidence="4 8" id="KW-0547">Nucleotide-binding</keyword>
<evidence type="ECO:0000256" key="9">
    <source>
        <dbReference type="RuleBase" id="RU003733"/>
    </source>
</evidence>
<dbReference type="InterPro" id="IPR018483">
    <property type="entry name" value="Carb_kinase_FGGY_CS"/>
</dbReference>
<dbReference type="InterPro" id="IPR018484">
    <property type="entry name" value="FGGY_N"/>
</dbReference>
<name>A0A1M5PP84_9FIRM</name>